<dbReference type="Proteomes" id="UP000643610">
    <property type="component" value="Unassembled WGS sequence"/>
</dbReference>
<comment type="caution">
    <text evidence="3">The sequence shown here is derived from an EMBL/GenBank/DDBJ whole genome shotgun (WGS) entry which is preliminary data.</text>
</comment>
<protein>
    <submittedName>
        <fullName evidence="3">Uncharacterized protein</fullName>
    </submittedName>
</protein>
<evidence type="ECO:0000256" key="1">
    <source>
        <dbReference type="SAM" id="MobiDB-lite"/>
    </source>
</evidence>
<evidence type="ECO:0000313" key="3">
    <source>
        <dbReference type="EMBL" id="MBC3831782.1"/>
    </source>
</evidence>
<evidence type="ECO:0000313" key="4">
    <source>
        <dbReference type="Proteomes" id="UP000643610"/>
    </source>
</evidence>
<name>A0ABR6XQN3_9BURK</name>
<keyword evidence="4" id="KW-1185">Reference proteome</keyword>
<sequence>MPILKTPYKIIASLLILNGVSFLGIANAQSNTNANTSTNTNTPLLGLWNFQTVIGTENEKDVMGYGVMKIAPKNKAAPQQLTANIVWLDDKGIGRSTREMQGELQNAQAVFAHSTIRTHTTGKGKAVDTEVKVIWTLNAETNTLIGTRQVRRADGGTDDDDTTKPVNGTRSAATSLPAVIPVVAPQERGPSTAEERAHAVKIAVDAEKNLQLVFEQNNVWLDQWIADIPDLTFNTGAVANWLKTAAPTELRAQLYFQFCASAIAFQINNPTLAEKQAAYDLAGLEGVLRAYEKLVSTNPILRSAKLTKAITARDKGELPAFVQTLSGRDQ</sequence>
<reference evidence="3 4" key="1">
    <citation type="submission" date="2020-08" db="EMBL/GenBank/DDBJ databases">
        <title>Novel species isolated from subtropical streams in China.</title>
        <authorList>
            <person name="Lu H."/>
        </authorList>
    </citation>
    <scope>NUCLEOTIDE SEQUENCE [LARGE SCALE GENOMIC DNA]</scope>
    <source>
        <strain evidence="3 4">KCTC 52442</strain>
    </source>
</reference>
<proteinExistence type="predicted"/>
<evidence type="ECO:0000256" key="2">
    <source>
        <dbReference type="SAM" id="SignalP"/>
    </source>
</evidence>
<feature type="signal peptide" evidence="2">
    <location>
        <begin position="1"/>
        <end position="28"/>
    </location>
</feature>
<gene>
    <name evidence="3" type="ORF">H8K33_09700</name>
</gene>
<dbReference type="EMBL" id="JACOFU010000003">
    <property type="protein sequence ID" value="MBC3831782.1"/>
    <property type="molecule type" value="Genomic_DNA"/>
</dbReference>
<feature type="region of interest" description="Disordered" evidence="1">
    <location>
        <begin position="152"/>
        <end position="171"/>
    </location>
</feature>
<keyword evidence="2" id="KW-0732">Signal</keyword>
<feature type="chain" id="PRO_5046465468" evidence="2">
    <location>
        <begin position="29"/>
        <end position="330"/>
    </location>
</feature>
<dbReference type="RefSeq" id="WP_186890814.1">
    <property type="nucleotide sequence ID" value="NZ_JACOFU010000003.1"/>
</dbReference>
<organism evidence="3 4">
    <name type="scientific">Undibacterium amnicola</name>
    <dbReference type="NCBI Taxonomy" id="1834038"/>
    <lineage>
        <taxon>Bacteria</taxon>
        <taxon>Pseudomonadati</taxon>
        <taxon>Pseudomonadota</taxon>
        <taxon>Betaproteobacteria</taxon>
        <taxon>Burkholderiales</taxon>
        <taxon>Oxalobacteraceae</taxon>
        <taxon>Undibacterium</taxon>
    </lineage>
</organism>
<accession>A0ABR6XQN3</accession>